<dbReference type="OrthoDB" id="820708at2"/>
<dbReference type="InterPro" id="IPR011009">
    <property type="entry name" value="Kinase-like_dom_sf"/>
</dbReference>
<organism evidence="1 2">
    <name type="scientific">Maledivibacter halophilus</name>
    <dbReference type="NCBI Taxonomy" id="36842"/>
    <lineage>
        <taxon>Bacteria</taxon>
        <taxon>Bacillati</taxon>
        <taxon>Bacillota</taxon>
        <taxon>Clostridia</taxon>
        <taxon>Peptostreptococcales</taxon>
        <taxon>Caminicellaceae</taxon>
        <taxon>Maledivibacter</taxon>
    </lineage>
</organism>
<sequence length="179" mass="21078">MGKKIFGINVMDLNFIGKGVEGKVFLTPNGEALKVYRNTSLCKREYKILKMMEGNKYFPKVIKCKGKFMLREYIEGVPIKEYIEKNGLSKNLAHNLIEFAKEFEELKLRLDGVSKHVFIEEDESIKVVDPRRKKHYMHKSILRTLKKLGVIDKYLKVLEEEEPNLRQNLDKYIKNIILR</sequence>
<reference evidence="1 2" key="1">
    <citation type="submission" date="2017-02" db="EMBL/GenBank/DDBJ databases">
        <authorList>
            <person name="Peterson S.W."/>
        </authorList>
    </citation>
    <scope>NUCLEOTIDE SEQUENCE [LARGE SCALE GENOMIC DNA]</scope>
    <source>
        <strain evidence="1 2">M1</strain>
    </source>
</reference>
<dbReference type="STRING" id="36842.SAMN02194393_02360"/>
<protein>
    <recommendedName>
        <fullName evidence="3">Serine/threonine protein kinase</fullName>
    </recommendedName>
</protein>
<accession>A0A1T5L1V9</accession>
<dbReference type="EMBL" id="FUZT01000005">
    <property type="protein sequence ID" value="SKC70017.1"/>
    <property type="molecule type" value="Genomic_DNA"/>
</dbReference>
<dbReference type="RefSeq" id="WP_079491853.1">
    <property type="nucleotide sequence ID" value="NZ_FUZT01000005.1"/>
</dbReference>
<dbReference type="SUPFAM" id="SSF56112">
    <property type="entry name" value="Protein kinase-like (PK-like)"/>
    <property type="match status" value="1"/>
</dbReference>
<keyword evidence="2" id="KW-1185">Reference proteome</keyword>
<dbReference type="AlphaFoldDB" id="A0A1T5L1V9"/>
<evidence type="ECO:0000313" key="2">
    <source>
        <dbReference type="Proteomes" id="UP000190285"/>
    </source>
</evidence>
<evidence type="ECO:0000313" key="1">
    <source>
        <dbReference type="EMBL" id="SKC70017.1"/>
    </source>
</evidence>
<name>A0A1T5L1V9_9FIRM</name>
<dbReference type="Proteomes" id="UP000190285">
    <property type="component" value="Unassembled WGS sequence"/>
</dbReference>
<gene>
    <name evidence="1" type="ORF">SAMN02194393_02360</name>
</gene>
<evidence type="ECO:0008006" key="3">
    <source>
        <dbReference type="Google" id="ProtNLM"/>
    </source>
</evidence>
<proteinExistence type="predicted"/>